<dbReference type="PANTHER" id="PTHR10642:SF26">
    <property type="entry name" value="RIBONUCLEASE H1"/>
    <property type="match status" value="1"/>
</dbReference>
<dbReference type="Pfam" id="PF00075">
    <property type="entry name" value="RNase_H"/>
    <property type="match status" value="1"/>
</dbReference>
<feature type="region of interest" description="Disordered" evidence="8">
    <location>
        <begin position="167"/>
        <end position="196"/>
    </location>
</feature>
<feature type="compositionally biased region" description="Polar residues" evidence="8">
    <location>
        <begin position="117"/>
        <end position="128"/>
    </location>
</feature>
<feature type="compositionally biased region" description="Basic and acidic residues" evidence="8">
    <location>
        <begin position="89"/>
        <end position="105"/>
    </location>
</feature>
<proteinExistence type="inferred from homology"/>
<dbReference type="Proteomes" id="UP000187455">
    <property type="component" value="Unassembled WGS sequence"/>
</dbReference>
<dbReference type="InterPro" id="IPR050092">
    <property type="entry name" value="RNase_H"/>
</dbReference>
<dbReference type="EMBL" id="LSSL01001741">
    <property type="protein sequence ID" value="OLY82238.1"/>
    <property type="molecule type" value="Genomic_DNA"/>
</dbReference>
<dbReference type="InterPro" id="IPR036397">
    <property type="entry name" value="RNaseH_sf"/>
</dbReference>
<dbReference type="Pfam" id="PF01693">
    <property type="entry name" value="Cauli_VI"/>
    <property type="match status" value="1"/>
</dbReference>
<dbReference type="InterPro" id="IPR011320">
    <property type="entry name" value="RNase_H1_N"/>
</dbReference>
<keyword evidence="6" id="KW-0255">Endonuclease</keyword>
<keyword evidence="7" id="KW-0378">Hydrolase</keyword>
<evidence type="ECO:0000313" key="11">
    <source>
        <dbReference type="Proteomes" id="UP000187455"/>
    </source>
</evidence>
<evidence type="ECO:0000256" key="5">
    <source>
        <dbReference type="ARBA" id="ARBA00022723"/>
    </source>
</evidence>
<feature type="compositionally biased region" description="Basic and acidic residues" evidence="8">
    <location>
        <begin position="167"/>
        <end position="184"/>
    </location>
</feature>
<dbReference type="Gene3D" id="3.40.970.10">
    <property type="entry name" value="Ribonuclease H1, N-terminal domain"/>
    <property type="match status" value="1"/>
</dbReference>
<feature type="region of interest" description="Disordered" evidence="8">
    <location>
        <begin position="37"/>
        <end position="149"/>
    </location>
</feature>
<comment type="similarity">
    <text evidence="2">Belongs to the RNase H family.</text>
</comment>
<dbReference type="GO" id="GO:0046872">
    <property type="term" value="F:metal ion binding"/>
    <property type="evidence" value="ECO:0007669"/>
    <property type="project" value="UniProtKB-KW"/>
</dbReference>
<protein>
    <recommendedName>
        <fullName evidence="3">ribonuclease H</fullName>
        <ecNumber evidence="3">3.1.26.4</ecNumber>
    </recommendedName>
</protein>
<keyword evidence="11" id="KW-1185">Reference proteome</keyword>
<evidence type="ECO:0000256" key="6">
    <source>
        <dbReference type="ARBA" id="ARBA00022759"/>
    </source>
</evidence>
<accession>A0A1R0GZI0</accession>
<evidence type="ECO:0000256" key="1">
    <source>
        <dbReference type="ARBA" id="ARBA00000077"/>
    </source>
</evidence>
<comment type="caution">
    <text evidence="10">The sequence shown here is derived from an EMBL/GenBank/DDBJ whole genome shotgun (WGS) entry which is preliminary data.</text>
</comment>
<evidence type="ECO:0000256" key="4">
    <source>
        <dbReference type="ARBA" id="ARBA00022722"/>
    </source>
</evidence>
<feature type="domain" description="RNase H type-1" evidence="9">
    <location>
        <begin position="235"/>
        <end position="391"/>
    </location>
</feature>
<dbReference type="GO" id="GO:0043137">
    <property type="term" value="P:DNA replication, removal of RNA primer"/>
    <property type="evidence" value="ECO:0007669"/>
    <property type="project" value="TreeGrafter"/>
</dbReference>
<dbReference type="InterPro" id="IPR012337">
    <property type="entry name" value="RNaseH-like_sf"/>
</dbReference>
<dbReference type="OrthoDB" id="407198at2759"/>
<sequence length="395" mass="44865">MQISTYIKREDAKKQVFGFSGADHKKFVTRKEAEEYLKSAPKTNPNVVTVKKEKHPAPIDRDSPANWDLPPHRDFPAHRPQSNNLNEYGGREFGKKRSKFNDSSRGRNNKKHGRPYDQNSDRFPSGDNNRNHHSHQNKNYNDHNRTIIGNLDQNNFSAPPIVEDLQTRENKRSRFSEQVEREIPKQNNPPDLSHRLKNNSVRYDLNSTTLNPSRFASDNLNSNGSNKGCLTQQNPSEPLVIYTDGACRGNGKSNSRAGVGVYFGDGDIRNISERLKGKQTNNRAELTAVLRALEEAEKHEPERNLKTPPRSVLIMTDSQYVINCMTKWLFGWACNGWRTSVGTSVLNKDLIEKIHELILNREGRVKFEYVKAHNSDPGNEAADTLAVRGSVLPEV</sequence>
<dbReference type="PANTHER" id="PTHR10642">
    <property type="entry name" value="RIBONUCLEASE H1"/>
    <property type="match status" value="1"/>
</dbReference>
<evidence type="ECO:0000256" key="8">
    <source>
        <dbReference type="SAM" id="MobiDB-lite"/>
    </source>
</evidence>
<dbReference type="SUPFAM" id="SSF53098">
    <property type="entry name" value="Ribonuclease H-like"/>
    <property type="match status" value="1"/>
</dbReference>
<organism evidence="10 11">
    <name type="scientific">Smittium mucronatum</name>
    <dbReference type="NCBI Taxonomy" id="133383"/>
    <lineage>
        <taxon>Eukaryota</taxon>
        <taxon>Fungi</taxon>
        <taxon>Fungi incertae sedis</taxon>
        <taxon>Zoopagomycota</taxon>
        <taxon>Kickxellomycotina</taxon>
        <taxon>Harpellomycetes</taxon>
        <taxon>Harpellales</taxon>
        <taxon>Legeriomycetaceae</taxon>
        <taxon>Smittium</taxon>
    </lineage>
</organism>
<gene>
    <name evidence="10" type="ORF">AYI68_g3646</name>
</gene>
<name>A0A1R0GZI0_9FUNG</name>
<comment type="catalytic activity">
    <reaction evidence="1">
        <text>Endonucleolytic cleavage to 5'-phosphomonoester.</text>
        <dbReference type="EC" id="3.1.26.4"/>
    </reaction>
</comment>
<evidence type="ECO:0000256" key="3">
    <source>
        <dbReference type="ARBA" id="ARBA00012180"/>
    </source>
</evidence>
<dbReference type="InterPro" id="IPR002156">
    <property type="entry name" value="RNaseH_domain"/>
</dbReference>
<dbReference type="EC" id="3.1.26.4" evidence="3"/>
<evidence type="ECO:0000256" key="7">
    <source>
        <dbReference type="ARBA" id="ARBA00022801"/>
    </source>
</evidence>
<evidence type="ECO:0000313" key="10">
    <source>
        <dbReference type="EMBL" id="OLY82238.1"/>
    </source>
</evidence>
<dbReference type="GO" id="GO:0004523">
    <property type="term" value="F:RNA-DNA hybrid ribonuclease activity"/>
    <property type="evidence" value="ECO:0007669"/>
    <property type="project" value="UniProtKB-EC"/>
</dbReference>
<dbReference type="PROSITE" id="PS50879">
    <property type="entry name" value="RNASE_H_1"/>
    <property type="match status" value="1"/>
</dbReference>
<keyword evidence="5" id="KW-0479">Metal-binding</keyword>
<dbReference type="FunFam" id="3.30.420.10:FF:000115">
    <property type="entry name" value="Ribonuclease H"/>
    <property type="match status" value="1"/>
</dbReference>
<dbReference type="InterPro" id="IPR037056">
    <property type="entry name" value="RNase_H1_N_sf"/>
</dbReference>
<evidence type="ECO:0000256" key="2">
    <source>
        <dbReference type="ARBA" id="ARBA00005300"/>
    </source>
</evidence>
<dbReference type="STRING" id="133383.A0A1R0GZI0"/>
<reference evidence="10 11" key="1">
    <citation type="journal article" date="2016" name="Mol. Biol. Evol.">
        <title>Genome-Wide Survey of Gut Fungi (Harpellales) Reveals the First Horizontally Transferred Ubiquitin Gene from a Mosquito Host.</title>
        <authorList>
            <person name="Wang Y."/>
            <person name="White M.M."/>
            <person name="Kvist S."/>
            <person name="Moncalvo J.M."/>
        </authorList>
    </citation>
    <scope>NUCLEOTIDE SEQUENCE [LARGE SCALE GENOMIC DNA]</scope>
    <source>
        <strain evidence="10 11">ALG-7-W6</strain>
    </source>
</reference>
<dbReference type="GO" id="GO:0003676">
    <property type="term" value="F:nucleic acid binding"/>
    <property type="evidence" value="ECO:0007669"/>
    <property type="project" value="InterPro"/>
</dbReference>
<dbReference type="AlphaFoldDB" id="A0A1R0GZI0"/>
<dbReference type="CDD" id="cd09280">
    <property type="entry name" value="RNase_HI_eukaryote_like"/>
    <property type="match status" value="1"/>
</dbReference>
<evidence type="ECO:0000259" key="9">
    <source>
        <dbReference type="PROSITE" id="PS50879"/>
    </source>
</evidence>
<dbReference type="Gene3D" id="3.30.420.10">
    <property type="entry name" value="Ribonuclease H-like superfamily/Ribonuclease H"/>
    <property type="match status" value="1"/>
</dbReference>
<keyword evidence="4" id="KW-0540">Nuclease</keyword>